<feature type="non-terminal residue" evidence="2">
    <location>
        <position position="121"/>
    </location>
</feature>
<dbReference type="Proteomes" id="UP000324897">
    <property type="component" value="Chromosome 4"/>
</dbReference>
<protein>
    <submittedName>
        <fullName evidence="2">Uncharacterized protein</fullName>
    </submittedName>
</protein>
<evidence type="ECO:0000313" key="2">
    <source>
        <dbReference type="EMBL" id="TVU41187.1"/>
    </source>
</evidence>
<reference evidence="2 3" key="1">
    <citation type="journal article" date="2019" name="Sci. Rep.">
        <title>A high-quality genome of Eragrostis curvula grass provides insights into Poaceae evolution and supports new strategies to enhance forage quality.</title>
        <authorList>
            <person name="Carballo J."/>
            <person name="Santos B.A.C.M."/>
            <person name="Zappacosta D."/>
            <person name="Garbus I."/>
            <person name="Selva J.P."/>
            <person name="Gallo C.A."/>
            <person name="Diaz A."/>
            <person name="Albertini E."/>
            <person name="Caccamo M."/>
            <person name="Echenique V."/>
        </authorList>
    </citation>
    <scope>NUCLEOTIDE SEQUENCE [LARGE SCALE GENOMIC DNA]</scope>
    <source>
        <strain evidence="3">cv. Victoria</strain>
        <tissue evidence="2">Leaf</tissue>
    </source>
</reference>
<evidence type="ECO:0000256" key="1">
    <source>
        <dbReference type="SAM" id="MobiDB-lite"/>
    </source>
</evidence>
<evidence type="ECO:0000313" key="3">
    <source>
        <dbReference type="Proteomes" id="UP000324897"/>
    </source>
</evidence>
<accession>A0A5J9VZV5</accession>
<dbReference type="AlphaFoldDB" id="A0A5J9VZV5"/>
<dbReference type="OrthoDB" id="1692427at2759"/>
<organism evidence="2 3">
    <name type="scientific">Eragrostis curvula</name>
    <name type="common">weeping love grass</name>
    <dbReference type="NCBI Taxonomy" id="38414"/>
    <lineage>
        <taxon>Eukaryota</taxon>
        <taxon>Viridiplantae</taxon>
        <taxon>Streptophyta</taxon>
        <taxon>Embryophyta</taxon>
        <taxon>Tracheophyta</taxon>
        <taxon>Spermatophyta</taxon>
        <taxon>Magnoliopsida</taxon>
        <taxon>Liliopsida</taxon>
        <taxon>Poales</taxon>
        <taxon>Poaceae</taxon>
        <taxon>PACMAD clade</taxon>
        <taxon>Chloridoideae</taxon>
        <taxon>Eragrostideae</taxon>
        <taxon>Eragrostidinae</taxon>
        <taxon>Eragrostis</taxon>
    </lineage>
</organism>
<name>A0A5J9VZV5_9POAL</name>
<proteinExistence type="predicted"/>
<comment type="caution">
    <text evidence="2">The sequence shown here is derived from an EMBL/GenBank/DDBJ whole genome shotgun (WGS) entry which is preliminary data.</text>
</comment>
<feature type="region of interest" description="Disordered" evidence="1">
    <location>
        <begin position="1"/>
        <end position="20"/>
    </location>
</feature>
<sequence length="121" mass="14175">MSSSRKFAPGSEKRRKKKKCQDDLHYNINKISQQFCVKWPTVFRRGAMDRFNKKPEHSENPEELAIVVVEQQADGISQENMNISDDDNNVVIGHEKLRTLRSQIMKNRFSLLLWIWTLSSP</sequence>
<keyword evidence="3" id="KW-1185">Reference proteome</keyword>
<dbReference type="Gramene" id="TVU41187">
    <property type="protein sequence ID" value="TVU41187"/>
    <property type="gene ID" value="EJB05_14686"/>
</dbReference>
<gene>
    <name evidence="2" type="ORF">EJB05_14686</name>
</gene>
<dbReference type="EMBL" id="RWGY01000007">
    <property type="protein sequence ID" value="TVU41187.1"/>
    <property type="molecule type" value="Genomic_DNA"/>
</dbReference>